<feature type="domain" description="Exonuclease" evidence="5">
    <location>
        <begin position="61"/>
        <end position="289"/>
    </location>
</feature>
<dbReference type="GO" id="GO:0003676">
    <property type="term" value="F:nucleic acid binding"/>
    <property type="evidence" value="ECO:0007669"/>
    <property type="project" value="InterPro"/>
</dbReference>
<feature type="region of interest" description="Disordered" evidence="4">
    <location>
        <begin position="301"/>
        <end position="324"/>
    </location>
</feature>
<comment type="caution">
    <text evidence="6">The sequence shown here is derived from an EMBL/GenBank/DDBJ whole genome shotgun (WGS) entry which is preliminary data.</text>
</comment>
<dbReference type="GO" id="GO:0000175">
    <property type="term" value="F:3'-5'-RNA exonuclease activity"/>
    <property type="evidence" value="ECO:0007669"/>
    <property type="project" value="InterPro"/>
</dbReference>
<dbReference type="AlphaFoldDB" id="R4X755"/>
<dbReference type="PANTHER" id="PTHR23044">
    <property type="entry name" value="3'-5' EXONUCLEASE ERI1-RELATED"/>
    <property type="match status" value="1"/>
</dbReference>
<keyword evidence="7" id="KW-1185">Reference proteome</keyword>
<sequence>MLIPKAQLTALNLNSKGNKATVRKRLAAVKKHGLPDAVQPLSKEELSKRHEQKRRETPLEYLLVIDFEATCDVTTTASSTRSSSVQNCAEIIEFPIVLVDLKASKIVAKTSWYVRPVEQPKLSAFCTKLTGITQEQVSAAKVFSSVLTSVEQWLTEHCTAFRPPIGQSTVQRMETSKGEMLDKEKDTTCPTASKYRIRNWCIVTDGRSDLENFLTNQLELSQLQFPDWALGPYIDSRAVFASFSKIGRVPLLQQLKYLGLQLHGKEHCGLDDAVNIARIMIEMKKRGCRMAVNRYIDKTESGPMYDRKPSSKNMRAARHGDRTF</sequence>
<evidence type="ECO:0000256" key="1">
    <source>
        <dbReference type="ARBA" id="ARBA00022722"/>
    </source>
</evidence>
<dbReference type="Pfam" id="PF00929">
    <property type="entry name" value="RNase_T"/>
    <property type="match status" value="1"/>
</dbReference>
<proteinExistence type="predicted"/>
<evidence type="ECO:0000256" key="4">
    <source>
        <dbReference type="SAM" id="MobiDB-lite"/>
    </source>
</evidence>
<gene>
    <name evidence="6" type="ORF">TAPDE_000820</name>
</gene>
<dbReference type="InterPro" id="IPR012337">
    <property type="entry name" value="RNaseH-like_sf"/>
</dbReference>
<evidence type="ECO:0000259" key="5">
    <source>
        <dbReference type="SMART" id="SM00479"/>
    </source>
</evidence>
<dbReference type="eggNOG" id="KOG0542">
    <property type="taxonomic scope" value="Eukaryota"/>
</dbReference>
<dbReference type="SUPFAM" id="SSF53098">
    <property type="entry name" value="Ribonuclease H-like"/>
    <property type="match status" value="1"/>
</dbReference>
<dbReference type="InterPro" id="IPR047201">
    <property type="entry name" value="ERI-1_3'hExo-like"/>
</dbReference>
<dbReference type="OrthoDB" id="448399at2759"/>
<protein>
    <submittedName>
        <fullName evidence="6">3'-5' exonuclease eri1</fullName>
    </submittedName>
</protein>
<dbReference type="EMBL" id="CAHR02000025">
    <property type="protein sequence ID" value="CCG81122.1"/>
    <property type="molecule type" value="Genomic_DNA"/>
</dbReference>
<keyword evidence="1" id="KW-0540">Nuclease</keyword>
<keyword evidence="2" id="KW-0378">Hydrolase</keyword>
<dbReference type="Gene3D" id="3.30.420.10">
    <property type="entry name" value="Ribonuclease H-like superfamily/Ribonuclease H"/>
    <property type="match status" value="1"/>
</dbReference>
<dbReference type="STRING" id="1097556.R4X755"/>
<dbReference type="SMART" id="SM00479">
    <property type="entry name" value="EXOIII"/>
    <property type="match status" value="1"/>
</dbReference>
<name>R4X755_TAPDE</name>
<reference evidence="6 7" key="1">
    <citation type="journal article" date="2013" name="MBio">
        <title>Genome sequencing of the plant pathogen Taphrina deformans, the causal agent of peach leaf curl.</title>
        <authorList>
            <person name="Cisse O.H."/>
            <person name="Almeida J.M.G.C.F."/>
            <person name="Fonseca A."/>
            <person name="Kumar A.A."/>
            <person name="Salojaervi J."/>
            <person name="Overmyer K."/>
            <person name="Hauser P.M."/>
            <person name="Pagni M."/>
        </authorList>
    </citation>
    <scope>NUCLEOTIDE SEQUENCE [LARGE SCALE GENOMIC DNA]</scope>
    <source>
        <strain evidence="7">PYCC 5710 / ATCC 11124 / CBS 356.35 / IMI 108563 / JCM 9778 / NBRC 8474</strain>
    </source>
</reference>
<dbReference type="Proteomes" id="UP000013776">
    <property type="component" value="Unassembled WGS sequence"/>
</dbReference>
<dbReference type="VEuPathDB" id="FungiDB:TAPDE_000820"/>
<dbReference type="InterPro" id="IPR051274">
    <property type="entry name" value="3-5_Exoribonuclease"/>
</dbReference>
<evidence type="ECO:0000313" key="7">
    <source>
        <dbReference type="Proteomes" id="UP000013776"/>
    </source>
</evidence>
<accession>R4X755</accession>
<dbReference type="InterPro" id="IPR013520">
    <property type="entry name" value="Ribonucl_H"/>
</dbReference>
<evidence type="ECO:0000256" key="3">
    <source>
        <dbReference type="ARBA" id="ARBA00022839"/>
    </source>
</evidence>
<dbReference type="InterPro" id="IPR036397">
    <property type="entry name" value="RNaseH_sf"/>
</dbReference>
<dbReference type="CDD" id="cd06133">
    <property type="entry name" value="ERI-1_3'hExo_like"/>
    <property type="match status" value="1"/>
</dbReference>
<dbReference type="PANTHER" id="PTHR23044:SF61">
    <property type="entry name" value="3'-5' EXORIBONUCLEASE 1-RELATED"/>
    <property type="match status" value="1"/>
</dbReference>
<keyword evidence="3 6" id="KW-0269">Exonuclease</keyword>
<evidence type="ECO:0000256" key="2">
    <source>
        <dbReference type="ARBA" id="ARBA00022801"/>
    </source>
</evidence>
<evidence type="ECO:0000313" key="6">
    <source>
        <dbReference type="EMBL" id="CCG81122.1"/>
    </source>
</evidence>
<organism evidence="6 7">
    <name type="scientific">Taphrina deformans (strain PYCC 5710 / ATCC 11124 / CBS 356.35 / IMI 108563 / JCM 9778 / NBRC 8474)</name>
    <name type="common">Peach leaf curl fungus</name>
    <name type="synonym">Lalaria deformans</name>
    <dbReference type="NCBI Taxonomy" id="1097556"/>
    <lineage>
        <taxon>Eukaryota</taxon>
        <taxon>Fungi</taxon>
        <taxon>Dikarya</taxon>
        <taxon>Ascomycota</taxon>
        <taxon>Taphrinomycotina</taxon>
        <taxon>Taphrinomycetes</taxon>
        <taxon>Taphrinales</taxon>
        <taxon>Taphrinaceae</taxon>
        <taxon>Taphrina</taxon>
    </lineage>
</organism>